<name>A0A6A4P019_LUPAL</name>
<comment type="caution">
    <text evidence="1">The sequence shown here is derived from an EMBL/GenBank/DDBJ whole genome shotgun (WGS) entry which is preliminary data.</text>
</comment>
<keyword evidence="2" id="KW-1185">Reference proteome</keyword>
<evidence type="ECO:0000313" key="2">
    <source>
        <dbReference type="Proteomes" id="UP000447434"/>
    </source>
</evidence>
<dbReference type="Proteomes" id="UP000447434">
    <property type="component" value="Chromosome 19"/>
</dbReference>
<dbReference type="AlphaFoldDB" id="A0A6A4P019"/>
<accession>A0A6A4P019</accession>
<sequence>MSTYSCCNLTKVIFKAIESVKDCINVVKRLMDDVKLNRESLNLIHLGGNRDITFGKTIHLFFER</sequence>
<proteinExistence type="predicted"/>
<evidence type="ECO:0000313" key="1">
    <source>
        <dbReference type="EMBL" id="KAE9592288.1"/>
    </source>
</evidence>
<protein>
    <submittedName>
        <fullName evidence="1">Uncharacterized protein</fullName>
    </submittedName>
</protein>
<organism evidence="1 2">
    <name type="scientific">Lupinus albus</name>
    <name type="common">White lupine</name>
    <name type="synonym">Lupinus termis</name>
    <dbReference type="NCBI Taxonomy" id="3870"/>
    <lineage>
        <taxon>Eukaryota</taxon>
        <taxon>Viridiplantae</taxon>
        <taxon>Streptophyta</taxon>
        <taxon>Embryophyta</taxon>
        <taxon>Tracheophyta</taxon>
        <taxon>Spermatophyta</taxon>
        <taxon>Magnoliopsida</taxon>
        <taxon>eudicotyledons</taxon>
        <taxon>Gunneridae</taxon>
        <taxon>Pentapetalae</taxon>
        <taxon>rosids</taxon>
        <taxon>fabids</taxon>
        <taxon>Fabales</taxon>
        <taxon>Fabaceae</taxon>
        <taxon>Papilionoideae</taxon>
        <taxon>50 kb inversion clade</taxon>
        <taxon>genistoids sensu lato</taxon>
        <taxon>core genistoids</taxon>
        <taxon>Genisteae</taxon>
        <taxon>Lupinus</taxon>
    </lineage>
</organism>
<gene>
    <name evidence="1" type="ORF">Lalb_Chr19g0127691</name>
</gene>
<dbReference type="EMBL" id="WOCE01000019">
    <property type="protein sequence ID" value="KAE9592288.1"/>
    <property type="molecule type" value="Genomic_DNA"/>
</dbReference>
<reference evidence="2" key="1">
    <citation type="journal article" date="2020" name="Nat. Commun.">
        <title>Genome sequence of the cluster root forming white lupin.</title>
        <authorList>
            <person name="Hufnagel B."/>
            <person name="Marques A."/>
            <person name="Soriano A."/>
            <person name="Marques L."/>
            <person name="Divol F."/>
            <person name="Doumas P."/>
            <person name="Sallet E."/>
            <person name="Mancinotti D."/>
            <person name="Carrere S."/>
            <person name="Marande W."/>
            <person name="Arribat S."/>
            <person name="Keller J."/>
            <person name="Huneau C."/>
            <person name="Blein T."/>
            <person name="Aime D."/>
            <person name="Laguerre M."/>
            <person name="Taylor J."/>
            <person name="Schubert V."/>
            <person name="Nelson M."/>
            <person name="Geu-Flores F."/>
            <person name="Crespi M."/>
            <person name="Gallardo-Guerrero K."/>
            <person name="Delaux P.-M."/>
            <person name="Salse J."/>
            <person name="Berges H."/>
            <person name="Guyot R."/>
            <person name="Gouzy J."/>
            <person name="Peret B."/>
        </authorList>
    </citation>
    <scope>NUCLEOTIDE SEQUENCE [LARGE SCALE GENOMIC DNA]</scope>
    <source>
        <strain evidence="2">cv. Amiga</strain>
    </source>
</reference>